<comment type="caution">
    <text evidence="8">The sequence shown here is derived from an EMBL/GenBank/DDBJ whole genome shotgun (WGS) entry which is preliminary data.</text>
</comment>
<dbReference type="InterPro" id="IPR024931">
    <property type="entry name" value="Importin_alpha"/>
</dbReference>
<dbReference type="Proteomes" id="UP000823046">
    <property type="component" value="Unassembled WGS sequence"/>
</dbReference>
<evidence type="ECO:0000256" key="7">
    <source>
        <dbReference type="SAM" id="MobiDB-lite"/>
    </source>
</evidence>
<dbReference type="InterPro" id="IPR016024">
    <property type="entry name" value="ARM-type_fold"/>
</dbReference>
<evidence type="ECO:0000256" key="5">
    <source>
        <dbReference type="PIRNR" id="PIRNR005673"/>
    </source>
</evidence>
<evidence type="ECO:0000313" key="9">
    <source>
        <dbReference type="Proteomes" id="UP000823046"/>
    </source>
</evidence>
<dbReference type="InterPro" id="IPR011989">
    <property type="entry name" value="ARM-like"/>
</dbReference>
<sequence>MTELSPQVFGRGSTRWPTGLSNPSMDPPCTPFNPHAKPIERDACDSKKLCLELDDLVQQLGKMNFELDKWQAMAELAKSLNREQRYDGTRNFRLMLSVSGEIPIQAVIDTGIVPTLVSYLSTTDDIDLQFEAAWALTNIASGTSEQTEAVVHNGAIPEFVKLLRSPREDICEQGMWGLGNFAGDHADFRDRILAIDGALEALTEAIERSSKVSTRRTGVWAISNLCRGHPRPSIHSVLGCVDLLIKFIKQYDTPDILSDACWALDGMVDHALGLQAIVDSDVAPRLVALLDSPFHVVQRPALRTIGQIATGSSMQTQVIIDAGVVSSLLRLLKSPKRSVRKDACWTLSNITLGNEQQMQELLNYDAFPLLLDVFATDEELEVKKEAAWAICSACIAGSSWQVSRLISNHCIKPVCEMLDINDSKVLAVVLDALARIMKVGESQGVAAGLSNNPYVQLFLEAEGLSRIIQLLQFPDYTINMKVYNIVSTYLSFLPEVNSWLGH</sequence>
<gene>
    <name evidence="8" type="ORF">IE077_003460</name>
</gene>
<dbReference type="PIRSF" id="PIRSF005673">
    <property type="entry name" value="Importin_alpha"/>
    <property type="match status" value="1"/>
</dbReference>
<feature type="region of interest" description="Disordered" evidence="7">
    <location>
        <begin position="1"/>
        <end position="34"/>
    </location>
</feature>
<proteinExistence type="inferred from homology"/>
<evidence type="ECO:0000313" key="8">
    <source>
        <dbReference type="EMBL" id="KAF8822558.1"/>
    </source>
</evidence>
<evidence type="ECO:0000256" key="1">
    <source>
        <dbReference type="ARBA" id="ARBA00010394"/>
    </source>
</evidence>
<accession>A0ABQ7JF11</accession>
<dbReference type="Pfam" id="PF00514">
    <property type="entry name" value="Arm"/>
    <property type="match status" value="4"/>
</dbReference>
<dbReference type="PROSITE" id="PS50176">
    <property type="entry name" value="ARM_REPEAT"/>
    <property type="match status" value="2"/>
</dbReference>
<evidence type="ECO:0000256" key="3">
    <source>
        <dbReference type="ARBA" id="ARBA00022737"/>
    </source>
</evidence>
<feature type="repeat" description="ARM" evidence="6">
    <location>
        <begin position="323"/>
        <end position="357"/>
    </location>
</feature>
<protein>
    <recommendedName>
        <fullName evidence="5">Importin subunit alpha</fullName>
    </recommendedName>
</protein>
<evidence type="ECO:0000256" key="4">
    <source>
        <dbReference type="ARBA" id="ARBA00022927"/>
    </source>
</evidence>
<dbReference type="Gene3D" id="1.25.10.10">
    <property type="entry name" value="Leucine-rich Repeat Variant"/>
    <property type="match status" value="1"/>
</dbReference>
<dbReference type="PANTHER" id="PTHR23316">
    <property type="entry name" value="IMPORTIN ALPHA"/>
    <property type="match status" value="1"/>
</dbReference>
<organism evidence="8 9">
    <name type="scientific">Cardiosporidium cionae</name>
    <dbReference type="NCBI Taxonomy" id="476202"/>
    <lineage>
        <taxon>Eukaryota</taxon>
        <taxon>Sar</taxon>
        <taxon>Alveolata</taxon>
        <taxon>Apicomplexa</taxon>
        <taxon>Aconoidasida</taxon>
        <taxon>Nephromycida</taxon>
        <taxon>Cardiosporidium</taxon>
    </lineage>
</organism>
<evidence type="ECO:0000256" key="2">
    <source>
        <dbReference type="ARBA" id="ARBA00022448"/>
    </source>
</evidence>
<dbReference type="EMBL" id="JADAQX010000042">
    <property type="protein sequence ID" value="KAF8822558.1"/>
    <property type="molecule type" value="Genomic_DNA"/>
</dbReference>
<keyword evidence="2 5" id="KW-0813">Transport</keyword>
<evidence type="ECO:0000256" key="6">
    <source>
        <dbReference type="PROSITE-ProRule" id="PRU00259"/>
    </source>
</evidence>
<feature type="repeat" description="ARM" evidence="6">
    <location>
        <begin position="111"/>
        <end position="154"/>
    </location>
</feature>
<keyword evidence="9" id="KW-1185">Reference proteome</keyword>
<reference evidence="8 9" key="1">
    <citation type="journal article" date="2020" name="bioRxiv">
        <title>Metabolic contributions of an alphaproteobacterial endosymbiont in the apicomplexan Cardiosporidium cionae.</title>
        <authorList>
            <person name="Hunter E.S."/>
            <person name="Paight C.J."/>
            <person name="Lane C.E."/>
        </authorList>
    </citation>
    <scope>NUCLEOTIDE SEQUENCE [LARGE SCALE GENOMIC DNA]</scope>
    <source>
        <strain evidence="8">ESH_2018</strain>
    </source>
</reference>
<name>A0ABQ7JF11_9APIC</name>
<keyword evidence="3" id="KW-0677">Repeat</keyword>
<keyword evidence="4 5" id="KW-0653">Protein transport</keyword>
<dbReference type="InterPro" id="IPR000225">
    <property type="entry name" value="Armadillo"/>
</dbReference>
<dbReference type="SUPFAM" id="SSF48371">
    <property type="entry name" value="ARM repeat"/>
    <property type="match status" value="1"/>
</dbReference>
<comment type="similarity">
    <text evidence="1 5">Belongs to the importin alpha family.</text>
</comment>
<dbReference type="SMART" id="SM00185">
    <property type="entry name" value="ARM"/>
    <property type="match status" value="8"/>
</dbReference>
<feature type="compositionally biased region" description="Polar residues" evidence="7">
    <location>
        <begin position="15"/>
        <end position="24"/>
    </location>
</feature>